<dbReference type="InterPro" id="IPR036291">
    <property type="entry name" value="NAD(P)-bd_dom_sf"/>
</dbReference>
<comment type="caution">
    <text evidence="4">The sequence shown here is derived from an EMBL/GenBank/DDBJ whole genome shotgun (WGS) entry which is preliminary data.</text>
</comment>
<dbReference type="OrthoDB" id="9974981at2759"/>
<organism evidence="4 5">
    <name type="scientific">Clonostachys rhizophaga</name>
    <dbReference type="NCBI Taxonomy" id="160324"/>
    <lineage>
        <taxon>Eukaryota</taxon>
        <taxon>Fungi</taxon>
        <taxon>Dikarya</taxon>
        <taxon>Ascomycota</taxon>
        <taxon>Pezizomycotina</taxon>
        <taxon>Sordariomycetes</taxon>
        <taxon>Hypocreomycetidae</taxon>
        <taxon>Hypocreales</taxon>
        <taxon>Bionectriaceae</taxon>
        <taxon>Clonostachys</taxon>
    </lineage>
</organism>
<dbReference type="InterPro" id="IPR051609">
    <property type="entry name" value="NmrA/Isoflavone_reductase-like"/>
</dbReference>
<accession>A0A9N9VRF3</accession>
<evidence type="ECO:0000256" key="2">
    <source>
        <dbReference type="ARBA" id="ARBA00023002"/>
    </source>
</evidence>
<evidence type="ECO:0000256" key="1">
    <source>
        <dbReference type="ARBA" id="ARBA00022857"/>
    </source>
</evidence>
<dbReference type="Gene3D" id="3.90.25.10">
    <property type="entry name" value="UDP-galactose 4-epimerase, domain 1"/>
    <property type="match status" value="1"/>
</dbReference>
<dbReference type="PANTHER" id="PTHR47706:SF1">
    <property type="entry name" value="CIPA-LIKE, PUTATIVE (AFU_ORTHOLOGUE AFUA_1G12460)-RELATED"/>
    <property type="match status" value="1"/>
</dbReference>
<gene>
    <name evidence="4" type="ORF">CRHIZ90672A_00002043</name>
</gene>
<feature type="domain" description="NmrA-like" evidence="3">
    <location>
        <begin position="5"/>
        <end position="259"/>
    </location>
</feature>
<dbReference type="Pfam" id="PF05368">
    <property type="entry name" value="NmrA"/>
    <property type="match status" value="1"/>
</dbReference>
<dbReference type="Proteomes" id="UP000696573">
    <property type="component" value="Unassembled WGS sequence"/>
</dbReference>
<dbReference type="AlphaFoldDB" id="A0A9N9VRF3"/>
<dbReference type="PANTHER" id="PTHR47706">
    <property type="entry name" value="NMRA-LIKE FAMILY PROTEIN"/>
    <property type="match status" value="1"/>
</dbReference>
<evidence type="ECO:0000313" key="4">
    <source>
        <dbReference type="EMBL" id="CAH0028069.1"/>
    </source>
</evidence>
<reference evidence="4" key="1">
    <citation type="submission" date="2021-10" db="EMBL/GenBank/DDBJ databases">
        <authorList>
            <person name="Piombo E."/>
        </authorList>
    </citation>
    <scope>NUCLEOTIDE SEQUENCE</scope>
</reference>
<dbReference type="InterPro" id="IPR045312">
    <property type="entry name" value="PCBER-like"/>
</dbReference>
<keyword evidence="1" id="KW-0521">NADP</keyword>
<keyword evidence="2" id="KW-0560">Oxidoreductase</keyword>
<protein>
    <recommendedName>
        <fullName evidence="3">NmrA-like domain-containing protein</fullName>
    </recommendedName>
</protein>
<name>A0A9N9VRF3_9HYPO</name>
<sequence>MASIKTVAVVGGTGDLGSIIVEQLVKSGLFELTVVTRGGKGGQIPAAVKIITVDYESVDNLAEALRGFDAVVSVVAGHLSDLQLRLLDAAIIAGVKRFIPSEFGSDTRLPKVKESPLTSGKIKVAASIQEKVSKGLIEYTSILGGPWVDWMMGSDYCMSIPKRHFTIHDDGNLEFALTTRKAFGDAVVGALKNSEHTKNKILAIEVIRLTQNRIIELTKEAFPGQDIELVHVNTQERYQKGIGKLLSGQFDPSVISDIVCGFVFDPEMNVFPDAEQGNRLLGVKRLTEADFKELLRSGPFVN</sequence>
<dbReference type="SUPFAM" id="SSF51735">
    <property type="entry name" value="NAD(P)-binding Rossmann-fold domains"/>
    <property type="match status" value="1"/>
</dbReference>
<dbReference type="EMBL" id="CABFNQ020000730">
    <property type="protein sequence ID" value="CAH0028069.1"/>
    <property type="molecule type" value="Genomic_DNA"/>
</dbReference>
<dbReference type="CDD" id="cd05259">
    <property type="entry name" value="PCBER_SDR_a"/>
    <property type="match status" value="1"/>
</dbReference>
<proteinExistence type="predicted"/>
<evidence type="ECO:0000313" key="5">
    <source>
        <dbReference type="Proteomes" id="UP000696573"/>
    </source>
</evidence>
<dbReference type="GO" id="GO:0016491">
    <property type="term" value="F:oxidoreductase activity"/>
    <property type="evidence" value="ECO:0007669"/>
    <property type="project" value="UniProtKB-KW"/>
</dbReference>
<dbReference type="Gene3D" id="3.40.50.720">
    <property type="entry name" value="NAD(P)-binding Rossmann-like Domain"/>
    <property type="match status" value="1"/>
</dbReference>
<dbReference type="InterPro" id="IPR008030">
    <property type="entry name" value="NmrA-like"/>
</dbReference>
<evidence type="ECO:0000259" key="3">
    <source>
        <dbReference type="Pfam" id="PF05368"/>
    </source>
</evidence>
<keyword evidence="5" id="KW-1185">Reference proteome</keyword>